<feature type="region of interest" description="Disordered" evidence="5">
    <location>
        <begin position="303"/>
        <end position="350"/>
    </location>
</feature>
<feature type="transmembrane region" description="Helical" evidence="6">
    <location>
        <begin position="52"/>
        <end position="73"/>
    </location>
</feature>
<dbReference type="AlphaFoldDB" id="A0AAN9VP26"/>
<evidence type="ECO:0000313" key="9">
    <source>
        <dbReference type="Proteomes" id="UP001378592"/>
    </source>
</evidence>
<keyword evidence="4 6" id="KW-0472">Membrane</keyword>
<evidence type="ECO:0000313" key="8">
    <source>
        <dbReference type="EMBL" id="KAK7868660.1"/>
    </source>
</evidence>
<keyword evidence="9" id="KW-1185">Reference proteome</keyword>
<evidence type="ECO:0000259" key="7">
    <source>
        <dbReference type="PROSITE" id="PS50261"/>
    </source>
</evidence>
<dbReference type="PANTHER" id="PTHR46953:SF1">
    <property type="entry name" value="G-PROTEIN COUPLED RECEPTOR MTH-LIKE 1-RELATED"/>
    <property type="match status" value="1"/>
</dbReference>
<dbReference type="InterPro" id="IPR052808">
    <property type="entry name" value="GPCR_Mth-like"/>
</dbReference>
<comment type="subcellular location">
    <subcellularLocation>
        <location evidence="1">Membrane</location>
        <topology evidence="1">Multi-pass membrane protein</topology>
    </subcellularLocation>
</comment>
<feature type="transmembrane region" description="Helical" evidence="6">
    <location>
        <begin position="194"/>
        <end position="216"/>
    </location>
</feature>
<dbReference type="EMBL" id="JAZDUA010000089">
    <property type="protein sequence ID" value="KAK7868660.1"/>
    <property type="molecule type" value="Genomic_DNA"/>
</dbReference>
<dbReference type="GO" id="GO:0016020">
    <property type="term" value="C:membrane"/>
    <property type="evidence" value="ECO:0007669"/>
    <property type="project" value="UniProtKB-SubCell"/>
</dbReference>
<evidence type="ECO:0000256" key="2">
    <source>
        <dbReference type="ARBA" id="ARBA00022692"/>
    </source>
</evidence>
<gene>
    <name evidence="8" type="ORF">R5R35_006957</name>
</gene>
<evidence type="ECO:0000256" key="5">
    <source>
        <dbReference type="SAM" id="MobiDB-lite"/>
    </source>
</evidence>
<dbReference type="InterPro" id="IPR017981">
    <property type="entry name" value="GPCR_2-like_7TM"/>
</dbReference>
<reference evidence="8 9" key="1">
    <citation type="submission" date="2024-03" db="EMBL/GenBank/DDBJ databases">
        <title>The genome assembly and annotation of the cricket Gryllus longicercus Weissman &amp; Gray.</title>
        <authorList>
            <person name="Szrajer S."/>
            <person name="Gray D."/>
            <person name="Ylla G."/>
        </authorList>
    </citation>
    <scope>NUCLEOTIDE SEQUENCE [LARGE SCALE GENOMIC DNA]</scope>
    <source>
        <strain evidence="8">DAG 2021-001</strain>
        <tissue evidence="8">Whole body minus gut</tissue>
    </source>
</reference>
<comment type="caution">
    <text evidence="8">The sequence shown here is derived from an EMBL/GenBank/DDBJ whole genome shotgun (WGS) entry which is preliminary data.</text>
</comment>
<feature type="domain" description="G-protein coupled receptors family 2 profile 2" evidence="7">
    <location>
        <begin position="1"/>
        <end position="218"/>
    </location>
</feature>
<keyword evidence="3 6" id="KW-1133">Transmembrane helix</keyword>
<feature type="transmembrane region" description="Helical" evidence="6">
    <location>
        <begin position="6"/>
        <end position="32"/>
    </location>
</feature>
<evidence type="ECO:0000256" key="4">
    <source>
        <dbReference type="ARBA" id="ARBA00023136"/>
    </source>
</evidence>
<feature type="transmembrane region" description="Helical" evidence="6">
    <location>
        <begin position="103"/>
        <end position="122"/>
    </location>
</feature>
<dbReference type="GO" id="GO:0007166">
    <property type="term" value="P:cell surface receptor signaling pathway"/>
    <property type="evidence" value="ECO:0007669"/>
    <property type="project" value="InterPro"/>
</dbReference>
<keyword evidence="2 6" id="KW-0812">Transmembrane</keyword>
<feature type="transmembrane region" description="Helical" evidence="6">
    <location>
        <begin position="168"/>
        <end position="188"/>
    </location>
</feature>
<evidence type="ECO:0000256" key="6">
    <source>
        <dbReference type="SAM" id="Phobius"/>
    </source>
</evidence>
<name>A0AAN9VP26_9ORTH</name>
<dbReference type="PROSITE" id="PS50261">
    <property type="entry name" value="G_PROTEIN_RECEP_F2_4"/>
    <property type="match status" value="1"/>
</dbReference>
<proteinExistence type="predicted"/>
<protein>
    <recommendedName>
        <fullName evidence="7">G-protein coupled receptors family 2 profile 2 domain-containing protein</fullName>
    </recommendedName>
</protein>
<dbReference type="CDD" id="cd15039">
    <property type="entry name" value="7tmB3_Methuselah-like"/>
    <property type="match status" value="1"/>
</dbReference>
<dbReference type="PANTHER" id="PTHR46953">
    <property type="entry name" value="G-PROTEIN COUPLED RECEPTOR MTH-LIKE 1-RELATED"/>
    <property type="match status" value="1"/>
</dbReference>
<dbReference type="InterPro" id="IPR000832">
    <property type="entry name" value="GPCR_2_secretin-like"/>
</dbReference>
<dbReference type="Gene3D" id="1.20.1070.10">
    <property type="entry name" value="Rhodopsin 7-helix transmembrane proteins"/>
    <property type="match status" value="1"/>
</dbReference>
<evidence type="ECO:0000256" key="1">
    <source>
        <dbReference type="ARBA" id="ARBA00004141"/>
    </source>
</evidence>
<accession>A0AAN9VP26</accession>
<sequence>MDVDDSVAAFIVQFSFLAAFFWLNAMCIDIAWAFSGFRAMQGSISERDRRKFLYYSVYAWGSPAVISAVTALLEFAQGLPEHLLRPNFGKRTCWFYSKMATLAYFYGPMAALLLANVALFAYTTARIVRVQRETAVLSGGDSGRHDGGGGGAGGGGSALRGDRKRLMLYLKLFCLMGVTWITEIISWAEGSDGVYWYVTDAINLLRGLFIFVLFCCKPKVLKLLRRRVRELWLCAGGCWRSEGAGGGGRGPGAGRSSTLWSLVRASQKGWGRGGGGGGGTVLSSSATSASTLHTTLPLSVLSTDAPATTPATTSPAPAAAAALVPPRPAAADTAAPPSAPAPSNENGSSP</sequence>
<feature type="compositionally biased region" description="Low complexity" evidence="5">
    <location>
        <begin position="303"/>
        <end position="336"/>
    </location>
</feature>
<organism evidence="8 9">
    <name type="scientific">Gryllus longicercus</name>
    <dbReference type="NCBI Taxonomy" id="2509291"/>
    <lineage>
        <taxon>Eukaryota</taxon>
        <taxon>Metazoa</taxon>
        <taxon>Ecdysozoa</taxon>
        <taxon>Arthropoda</taxon>
        <taxon>Hexapoda</taxon>
        <taxon>Insecta</taxon>
        <taxon>Pterygota</taxon>
        <taxon>Neoptera</taxon>
        <taxon>Polyneoptera</taxon>
        <taxon>Orthoptera</taxon>
        <taxon>Ensifera</taxon>
        <taxon>Gryllidea</taxon>
        <taxon>Grylloidea</taxon>
        <taxon>Gryllidae</taxon>
        <taxon>Gryllinae</taxon>
        <taxon>Gryllus</taxon>
    </lineage>
</organism>
<dbReference type="Proteomes" id="UP001378592">
    <property type="component" value="Unassembled WGS sequence"/>
</dbReference>
<dbReference type="Pfam" id="PF00002">
    <property type="entry name" value="7tm_2"/>
    <property type="match status" value="1"/>
</dbReference>
<dbReference type="GO" id="GO:0004930">
    <property type="term" value="F:G protein-coupled receptor activity"/>
    <property type="evidence" value="ECO:0007669"/>
    <property type="project" value="InterPro"/>
</dbReference>
<evidence type="ECO:0000256" key="3">
    <source>
        <dbReference type="ARBA" id="ARBA00022989"/>
    </source>
</evidence>